<feature type="domain" description="Fibronectin type III-like" evidence="7">
    <location>
        <begin position="679"/>
        <end position="748"/>
    </location>
</feature>
<dbReference type="EMBL" id="FOIS01000003">
    <property type="protein sequence ID" value="SEW10654.1"/>
    <property type="molecule type" value="Genomic_DNA"/>
</dbReference>
<keyword evidence="5" id="KW-0378">Hydrolase</keyword>
<dbReference type="AlphaFoldDB" id="A0A1I0P8N9"/>
<evidence type="ECO:0000256" key="5">
    <source>
        <dbReference type="ARBA" id="ARBA00022801"/>
    </source>
</evidence>
<gene>
    <name evidence="8" type="ORF">SAMN05216285_2276</name>
</gene>
<organism evidence="8 9">
    <name type="scientific">Natrinema salifodinae</name>
    <dbReference type="NCBI Taxonomy" id="1202768"/>
    <lineage>
        <taxon>Archaea</taxon>
        <taxon>Methanobacteriati</taxon>
        <taxon>Methanobacteriota</taxon>
        <taxon>Stenosarchaea group</taxon>
        <taxon>Halobacteria</taxon>
        <taxon>Halobacteriales</taxon>
        <taxon>Natrialbaceae</taxon>
        <taxon>Natrinema</taxon>
    </lineage>
</organism>
<dbReference type="InterPro" id="IPR001764">
    <property type="entry name" value="Glyco_hydro_3_N"/>
</dbReference>
<dbReference type="Gene3D" id="3.40.50.1700">
    <property type="entry name" value="Glycoside hydrolase family 3 C-terminal domain"/>
    <property type="match status" value="1"/>
</dbReference>
<dbReference type="STRING" id="1202768.SAMN05216285_2276"/>
<dbReference type="Proteomes" id="UP000183275">
    <property type="component" value="Unassembled WGS sequence"/>
</dbReference>
<evidence type="ECO:0000256" key="6">
    <source>
        <dbReference type="ARBA" id="ARBA00023295"/>
    </source>
</evidence>
<dbReference type="eggNOG" id="arCOG04634">
    <property type="taxonomic scope" value="Archaea"/>
</dbReference>
<dbReference type="RefSeq" id="WP_049991285.1">
    <property type="nucleotide sequence ID" value="NZ_FOIS01000003.1"/>
</dbReference>
<comment type="similarity">
    <text evidence="2">Belongs to the glycosyl hydrolase 3 family.</text>
</comment>
<dbReference type="InterPro" id="IPR026891">
    <property type="entry name" value="Fn3-like"/>
</dbReference>
<dbReference type="InterPro" id="IPR036881">
    <property type="entry name" value="Glyco_hydro_3_C_sf"/>
</dbReference>
<accession>A0A1I0P8N9</accession>
<dbReference type="GO" id="GO:0009251">
    <property type="term" value="P:glucan catabolic process"/>
    <property type="evidence" value="ECO:0007669"/>
    <property type="project" value="TreeGrafter"/>
</dbReference>
<evidence type="ECO:0000256" key="1">
    <source>
        <dbReference type="ARBA" id="ARBA00000448"/>
    </source>
</evidence>
<reference evidence="9" key="1">
    <citation type="submission" date="2016-10" db="EMBL/GenBank/DDBJ databases">
        <authorList>
            <person name="Varghese N."/>
        </authorList>
    </citation>
    <scope>NUCLEOTIDE SEQUENCE [LARGE SCALE GENOMIC DNA]</scope>
    <source>
        <strain evidence="9">CGMCC 1.12284</strain>
    </source>
</reference>
<dbReference type="InterPro" id="IPR019800">
    <property type="entry name" value="Glyco_hydro_3_AS"/>
</dbReference>
<dbReference type="Gene3D" id="3.20.20.300">
    <property type="entry name" value="Glycoside hydrolase, family 3, N-terminal domain"/>
    <property type="match status" value="1"/>
</dbReference>
<dbReference type="PROSITE" id="PS00775">
    <property type="entry name" value="GLYCOSYL_HYDROL_F3"/>
    <property type="match status" value="1"/>
</dbReference>
<dbReference type="PANTHER" id="PTHR30620">
    <property type="entry name" value="PERIPLASMIC BETA-GLUCOSIDASE-RELATED"/>
    <property type="match status" value="1"/>
</dbReference>
<comment type="catalytic activity">
    <reaction evidence="1">
        <text>Hydrolysis of terminal, non-reducing beta-D-glucosyl residues with release of beta-D-glucose.</text>
        <dbReference type="EC" id="3.2.1.21"/>
    </reaction>
</comment>
<evidence type="ECO:0000256" key="3">
    <source>
        <dbReference type="ARBA" id="ARBA00012744"/>
    </source>
</evidence>
<name>A0A1I0P8N9_9EURY</name>
<dbReference type="SUPFAM" id="SSF52279">
    <property type="entry name" value="Beta-D-glucan exohydrolase, C-terminal domain"/>
    <property type="match status" value="1"/>
</dbReference>
<dbReference type="EC" id="3.2.1.21" evidence="3"/>
<dbReference type="Pfam" id="PF00933">
    <property type="entry name" value="Glyco_hydro_3"/>
    <property type="match status" value="1"/>
</dbReference>
<dbReference type="InterPro" id="IPR002772">
    <property type="entry name" value="Glyco_hydro_3_C"/>
</dbReference>
<evidence type="ECO:0000256" key="2">
    <source>
        <dbReference type="ARBA" id="ARBA00005336"/>
    </source>
</evidence>
<evidence type="ECO:0000313" key="9">
    <source>
        <dbReference type="Proteomes" id="UP000183275"/>
    </source>
</evidence>
<keyword evidence="6" id="KW-0326">Glycosidase</keyword>
<dbReference type="OrthoDB" id="30657at2157"/>
<proteinExistence type="inferred from homology"/>
<sequence>MVDEGTPTYEDRQASIDERVDDLLDRMTLAEKTGQVTGAFSSDARADPYGSHALKDLESLVRERAIGWVTPFATGFSKHNSPAVVPRIANRLQRIAREETRLGIPLLVPVDAVHGHANVAGATVFPHNLGLAATWSPDLVRRAARVTATEMRATGATVNYSPNTDVAREPRWGRTYETYGEAARLVGELARAEVEGLQGGSDGSGLADSTAVAATVKHFPAYSAPQRGEDAAPNDVSMSTLHRVFVPPFERAIDAGAAAVMPSYSAVDGEPIHGSRRFLTELLRDDLGFDGLTLSDWHGVAFLHRRHGTAPSLRDAVDQATRAGLDVASIGGREYADLLVDLVEEGRVPEARLDESVRRVLECKFRLGLFDDPYVDPNEGQEVVGRDAHRELSLQCARESIVLLQNDGDALPFGDDVDELLVTGPNAASLDALCSGWTVAGLSEAHGTTVRDGLETVTDARTTGTTVTFEPGASIRATTDAELDAAAAAAETADAAVVVLGETWYVHEFGPESVTGPTDEFPTRSQLELPQAQTRLLERVADTGTPTVLVVVAGRPLAIPDESRLADAVLTGFYPGYEGGRAIAEILVGETNPSGRLPISMPKSVGHLPTVHDHRPSPRPLGEDNHPPAYDPLFAFGHGLSYTDFEYESLTCTADRLDPDDDLDVSVTVANRGDRTGTEAVQLYLRDVVSSRVTPVRELVGFERLTIAPGERKRATVTLTPAELGVTHPDGSTVVEPGRFEVMSGGLSGEFTVTE</sequence>
<dbReference type="PRINTS" id="PR00133">
    <property type="entry name" value="GLHYDRLASE3"/>
</dbReference>
<dbReference type="SMART" id="SM01217">
    <property type="entry name" value="Fn3_like"/>
    <property type="match status" value="1"/>
</dbReference>
<dbReference type="InterPro" id="IPR017853">
    <property type="entry name" value="GH"/>
</dbReference>
<evidence type="ECO:0000256" key="4">
    <source>
        <dbReference type="ARBA" id="ARBA00022729"/>
    </source>
</evidence>
<evidence type="ECO:0000259" key="7">
    <source>
        <dbReference type="SMART" id="SM01217"/>
    </source>
</evidence>
<dbReference type="InterPro" id="IPR013783">
    <property type="entry name" value="Ig-like_fold"/>
</dbReference>
<keyword evidence="9" id="KW-1185">Reference proteome</keyword>
<dbReference type="SUPFAM" id="SSF51445">
    <property type="entry name" value="(Trans)glycosidases"/>
    <property type="match status" value="1"/>
</dbReference>
<keyword evidence="4" id="KW-0732">Signal</keyword>
<evidence type="ECO:0000313" key="8">
    <source>
        <dbReference type="EMBL" id="SEW10654.1"/>
    </source>
</evidence>
<dbReference type="GO" id="GO:0008422">
    <property type="term" value="F:beta-glucosidase activity"/>
    <property type="evidence" value="ECO:0007669"/>
    <property type="project" value="UniProtKB-EC"/>
</dbReference>
<dbReference type="Pfam" id="PF14310">
    <property type="entry name" value="Fn3-like"/>
    <property type="match status" value="1"/>
</dbReference>
<protein>
    <recommendedName>
        <fullName evidence="3">beta-glucosidase</fullName>
        <ecNumber evidence="3">3.2.1.21</ecNumber>
    </recommendedName>
</protein>
<dbReference type="Gene3D" id="2.60.40.10">
    <property type="entry name" value="Immunoglobulins"/>
    <property type="match status" value="1"/>
</dbReference>
<dbReference type="Pfam" id="PF01915">
    <property type="entry name" value="Glyco_hydro_3_C"/>
    <property type="match status" value="1"/>
</dbReference>
<dbReference type="PANTHER" id="PTHR30620:SF16">
    <property type="entry name" value="LYSOSOMAL BETA GLUCOSIDASE"/>
    <property type="match status" value="1"/>
</dbReference>
<dbReference type="InterPro" id="IPR051915">
    <property type="entry name" value="Cellulose_Degrad_GH3"/>
</dbReference>
<dbReference type="InterPro" id="IPR036962">
    <property type="entry name" value="Glyco_hydro_3_N_sf"/>
</dbReference>